<proteinExistence type="predicted"/>
<feature type="compositionally biased region" description="Pro residues" evidence="1">
    <location>
        <begin position="15"/>
        <end position="29"/>
    </location>
</feature>
<evidence type="ECO:0000313" key="3">
    <source>
        <dbReference type="EMBL" id="NYS94963.1"/>
    </source>
</evidence>
<protein>
    <recommendedName>
        <fullName evidence="2">Thiamin/hydroxymethyl pyrimidine-binding YkoF putative domain-containing protein</fullName>
    </recommendedName>
</protein>
<comment type="caution">
    <text evidence="3">The sequence shown here is derived from an EMBL/GenBank/DDBJ whole genome shotgun (WGS) entry which is preliminary data.</text>
</comment>
<gene>
    <name evidence="3" type="ORF">HZZ10_15715</name>
</gene>
<evidence type="ECO:0000256" key="1">
    <source>
        <dbReference type="SAM" id="MobiDB-lite"/>
    </source>
</evidence>
<sequence length="266" mass="27281">MHTTTHRTSSAPTPAQQPVPTPDQQPSPTPAELGVGARVTLSVMSSDYVRIITGALAQTSTDGLTVETDPVSTRVAGPEQRIAEYLSALVAAAGRSGEHVSASIMLSRGCPGEVTCDLPAGQVLPAAPSVVLEATGVEAVAQWALYPLADQPLAGSGAPDHMRDIYAAIEQARAAGTVVGSDHYVTRLAGDVADILTTVVGAWQSVGRTVQHVTTHVTLSVNSPSLRAGADGTDRTDGTRTAGSPQPGTTDTDTDTDTEPDGEAVR</sequence>
<feature type="region of interest" description="Disordered" evidence="1">
    <location>
        <begin position="1"/>
        <end position="32"/>
    </location>
</feature>
<name>A0A853F0C6_9MICO</name>
<keyword evidence="4" id="KW-1185">Reference proteome</keyword>
<feature type="compositionally biased region" description="Acidic residues" evidence="1">
    <location>
        <begin position="252"/>
        <end position="266"/>
    </location>
</feature>
<dbReference type="SUPFAM" id="SSF89957">
    <property type="entry name" value="MTH1187/YkoF-like"/>
    <property type="match status" value="1"/>
</dbReference>
<evidence type="ECO:0000259" key="2">
    <source>
        <dbReference type="Pfam" id="PF07615"/>
    </source>
</evidence>
<feature type="domain" description="Thiamin/hydroxymethyl pyrimidine-binding YkoF putative" evidence="2">
    <location>
        <begin position="139"/>
        <end position="225"/>
    </location>
</feature>
<organism evidence="3 4">
    <name type="scientific">Sanguibacter inulinus</name>
    <dbReference type="NCBI Taxonomy" id="60922"/>
    <lineage>
        <taxon>Bacteria</taxon>
        <taxon>Bacillati</taxon>
        <taxon>Actinomycetota</taxon>
        <taxon>Actinomycetes</taxon>
        <taxon>Micrococcales</taxon>
        <taxon>Sanguibacteraceae</taxon>
        <taxon>Sanguibacter</taxon>
    </lineage>
</organism>
<dbReference type="Proteomes" id="UP000561011">
    <property type="component" value="Unassembled WGS sequence"/>
</dbReference>
<feature type="region of interest" description="Disordered" evidence="1">
    <location>
        <begin position="223"/>
        <end position="266"/>
    </location>
</feature>
<dbReference type="InterPro" id="IPR029756">
    <property type="entry name" value="MTH1187/YkoF-like"/>
</dbReference>
<dbReference type="EMBL" id="JACBYE010000050">
    <property type="protein sequence ID" value="NYS94963.1"/>
    <property type="molecule type" value="Genomic_DNA"/>
</dbReference>
<reference evidence="3 4" key="1">
    <citation type="submission" date="2020-07" db="EMBL/GenBank/DDBJ databases">
        <title>MOT database genomes.</title>
        <authorList>
            <person name="Joseph S."/>
            <person name="Aduse-Opoku J."/>
            <person name="Hashim A."/>
            <person name="Wade W."/>
            <person name="Curtis M."/>
        </authorList>
    </citation>
    <scope>NUCLEOTIDE SEQUENCE [LARGE SCALE GENOMIC DNA]</scope>
    <source>
        <strain evidence="3 4">DSM 100099</strain>
    </source>
</reference>
<dbReference type="Gene3D" id="3.30.70.930">
    <property type="match status" value="2"/>
</dbReference>
<dbReference type="Pfam" id="PF07615">
    <property type="entry name" value="Ykof"/>
    <property type="match status" value="2"/>
</dbReference>
<dbReference type="AlphaFoldDB" id="A0A853F0C6"/>
<evidence type="ECO:0000313" key="4">
    <source>
        <dbReference type="Proteomes" id="UP000561011"/>
    </source>
</evidence>
<feature type="domain" description="Thiamin/hydroxymethyl pyrimidine-binding YkoF putative" evidence="2">
    <location>
        <begin position="35"/>
        <end position="113"/>
    </location>
</feature>
<accession>A0A853F0C6</accession>
<dbReference type="InterPro" id="IPR011522">
    <property type="entry name" value="Thiamin/HMP-bd_put_YkoF"/>
</dbReference>